<dbReference type="EC" id="6.1.1.5" evidence="10"/>
<keyword evidence="4 10" id="KW-0547">Nucleotide-binding</keyword>
<dbReference type="GO" id="GO:0000049">
    <property type="term" value="F:tRNA binding"/>
    <property type="evidence" value="ECO:0007669"/>
    <property type="project" value="InterPro"/>
</dbReference>
<dbReference type="EMBL" id="CP049055">
    <property type="protein sequence ID" value="QII10120.1"/>
    <property type="molecule type" value="Genomic_DNA"/>
</dbReference>
<dbReference type="InterPro" id="IPR002300">
    <property type="entry name" value="aa-tRNA-synth_Ia"/>
</dbReference>
<dbReference type="PRINTS" id="PR00984">
    <property type="entry name" value="TRNASYNTHILE"/>
</dbReference>
<dbReference type="InterPro" id="IPR013155">
    <property type="entry name" value="M/V/L/I-tRNA-synth_anticd-bd"/>
</dbReference>
<dbReference type="GO" id="GO:0005524">
    <property type="term" value="F:ATP binding"/>
    <property type="evidence" value="ECO:0007669"/>
    <property type="project" value="UniProtKB-UniRule"/>
</dbReference>
<feature type="binding site" evidence="10">
    <location>
        <position position="907"/>
    </location>
    <ligand>
        <name>Zn(2+)</name>
        <dbReference type="ChEBI" id="CHEBI:29105"/>
    </ligand>
</feature>
<evidence type="ECO:0000259" key="11">
    <source>
        <dbReference type="Pfam" id="PF00133"/>
    </source>
</evidence>
<accession>A0A2C9CE81</accession>
<evidence type="ECO:0000256" key="3">
    <source>
        <dbReference type="ARBA" id="ARBA00022598"/>
    </source>
</evidence>
<dbReference type="KEGG" id="kst:KSMBR1_1513"/>
<feature type="binding site" evidence="10">
    <location>
        <position position="930"/>
    </location>
    <ligand>
        <name>Zn(2+)</name>
        <dbReference type="ChEBI" id="CHEBI:29105"/>
    </ligand>
</feature>
<protein>
    <recommendedName>
        <fullName evidence="10">Isoleucine--tRNA ligase</fullName>
        <ecNumber evidence="10">6.1.1.5</ecNumber>
    </recommendedName>
    <alternativeName>
        <fullName evidence="10">Isoleucyl-tRNA synthetase</fullName>
        <shortName evidence="10">IleRS</shortName>
    </alternativeName>
</protein>
<keyword evidence="7 10" id="KW-0030">Aminoacyl-tRNA synthetase</keyword>
<dbReference type="Pfam" id="PF00133">
    <property type="entry name" value="tRNA-synt_1"/>
    <property type="match status" value="1"/>
</dbReference>
<dbReference type="NCBIfam" id="TIGR00392">
    <property type="entry name" value="ileS"/>
    <property type="match status" value="1"/>
</dbReference>
<dbReference type="Pfam" id="PF08264">
    <property type="entry name" value="Anticodon_1"/>
    <property type="match status" value="1"/>
</dbReference>
<evidence type="ECO:0000256" key="6">
    <source>
        <dbReference type="ARBA" id="ARBA00022917"/>
    </source>
</evidence>
<evidence type="ECO:0000313" key="14">
    <source>
        <dbReference type="EMBL" id="QII10120.1"/>
    </source>
</evidence>
<dbReference type="InterPro" id="IPR023585">
    <property type="entry name" value="Ile-tRNA-ligase_type1"/>
</dbReference>
<dbReference type="GO" id="GO:0008270">
    <property type="term" value="F:zinc ion binding"/>
    <property type="evidence" value="ECO:0007669"/>
    <property type="project" value="UniProtKB-UniRule"/>
</dbReference>
<keyword evidence="5 10" id="KW-0067">ATP-binding</keyword>
<evidence type="ECO:0000256" key="9">
    <source>
        <dbReference type="ARBA" id="ARBA00048359"/>
    </source>
</evidence>
<evidence type="ECO:0000256" key="2">
    <source>
        <dbReference type="ARBA" id="ARBA00022490"/>
    </source>
</evidence>
<keyword evidence="10" id="KW-0862">Zinc</keyword>
<dbReference type="InterPro" id="IPR002301">
    <property type="entry name" value="Ile-tRNA-ligase"/>
</dbReference>
<dbReference type="PANTHER" id="PTHR42765">
    <property type="entry name" value="SOLEUCYL-TRNA SYNTHETASE"/>
    <property type="match status" value="1"/>
</dbReference>
<dbReference type="PANTHER" id="PTHR42765:SF1">
    <property type="entry name" value="ISOLEUCINE--TRNA LIGASE, MITOCHONDRIAL"/>
    <property type="match status" value="1"/>
</dbReference>
<feature type="domain" description="Zinc finger FPG/IleRS-type" evidence="12">
    <location>
        <begin position="905"/>
        <end position="933"/>
    </location>
</feature>
<dbReference type="Gene3D" id="1.10.10.830">
    <property type="entry name" value="Ile-tRNA synthetase CP2 domain-like"/>
    <property type="match status" value="1"/>
</dbReference>
<keyword evidence="2 10" id="KW-0963">Cytoplasm</keyword>
<dbReference type="RefSeq" id="WP_099324762.1">
    <property type="nucleotide sequence ID" value="NZ_CP049055.1"/>
</dbReference>
<feature type="domain" description="Aminoacyl-tRNA synthetase class Ia" evidence="11">
    <location>
        <begin position="27"/>
        <end position="646"/>
    </location>
</feature>
<evidence type="ECO:0000259" key="12">
    <source>
        <dbReference type="Pfam" id="PF06827"/>
    </source>
</evidence>
<comment type="subcellular location">
    <subcellularLocation>
        <location evidence="10">Cytoplasm</location>
    </subcellularLocation>
</comment>
<comment type="catalytic activity">
    <reaction evidence="9 10">
        <text>tRNA(Ile) + L-isoleucine + ATP = L-isoleucyl-tRNA(Ile) + AMP + diphosphate</text>
        <dbReference type="Rhea" id="RHEA:11060"/>
        <dbReference type="Rhea" id="RHEA-COMP:9666"/>
        <dbReference type="Rhea" id="RHEA-COMP:9695"/>
        <dbReference type="ChEBI" id="CHEBI:30616"/>
        <dbReference type="ChEBI" id="CHEBI:33019"/>
        <dbReference type="ChEBI" id="CHEBI:58045"/>
        <dbReference type="ChEBI" id="CHEBI:78442"/>
        <dbReference type="ChEBI" id="CHEBI:78528"/>
        <dbReference type="ChEBI" id="CHEBI:456215"/>
        <dbReference type="EC" id="6.1.1.5"/>
    </reaction>
</comment>
<comment type="domain">
    <text evidence="10">IleRS has two distinct active sites: one for aminoacylation and one for editing. The misactivated valine is translocated from the active site to the editing site, which sterically excludes the correctly activated isoleucine. The single editing site contains two valyl binding pockets, one specific for each substrate (Val-AMP or Val-tRNA(Ile)).</text>
</comment>
<feature type="binding site" evidence="10">
    <location>
        <position position="567"/>
    </location>
    <ligand>
        <name>L-isoleucyl-5'-AMP</name>
        <dbReference type="ChEBI" id="CHEBI:178002"/>
    </ligand>
</feature>
<name>A0A2C9CE81_KUEST</name>
<feature type="binding site" evidence="10">
    <location>
        <position position="611"/>
    </location>
    <ligand>
        <name>ATP</name>
        <dbReference type="ChEBI" id="CHEBI:30616"/>
    </ligand>
</feature>
<reference evidence="15" key="1">
    <citation type="submission" date="2017-10" db="EMBL/GenBank/DDBJ databases">
        <authorList>
            <person name="Banno H."/>
            <person name="Chua N.-H."/>
        </authorList>
    </citation>
    <scope>NUCLEOTIDE SEQUENCE [LARGE SCALE GENOMIC DNA]</scope>
    <source>
        <strain evidence="15">Kuenenia_mbr1_ru-nijmegen</strain>
    </source>
</reference>
<evidence type="ECO:0000313" key="16">
    <source>
        <dbReference type="Proteomes" id="UP000221734"/>
    </source>
</evidence>
<evidence type="ECO:0000256" key="4">
    <source>
        <dbReference type="ARBA" id="ARBA00022741"/>
    </source>
</evidence>
<dbReference type="SUPFAM" id="SSF50677">
    <property type="entry name" value="ValRS/IleRS/LeuRS editing domain"/>
    <property type="match status" value="1"/>
</dbReference>
<keyword evidence="16" id="KW-1185">Reference proteome</keyword>
<dbReference type="InterPro" id="IPR033708">
    <property type="entry name" value="Anticodon_Ile_BEm"/>
</dbReference>
<dbReference type="EMBL" id="LT934425">
    <property type="protein sequence ID" value="SOH04012.1"/>
    <property type="molecule type" value="Genomic_DNA"/>
</dbReference>
<dbReference type="Proteomes" id="UP000501926">
    <property type="component" value="Chromosome"/>
</dbReference>
<dbReference type="FunFam" id="3.40.50.620:FF:000152">
    <property type="entry name" value="Isoleucine--tRNA ligase"/>
    <property type="match status" value="1"/>
</dbReference>
<dbReference type="GO" id="GO:0002161">
    <property type="term" value="F:aminoacyl-tRNA deacylase activity"/>
    <property type="evidence" value="ECO:0007669"/>
    <property type="project" value="InterPro"/>
</dbReference>
<keyword evidence="10" id="KW-0479">Metal-binding</keyword>
<dbReference type="Proteomes" id="UP000221734">
    <property type="component" value="Chromosome Kuenenia_stuttgartiensis_MBR1"/>
</dbReference>
<dbReference type="Gene3D" id="3.40.50.620">
    <property type="entry name" value="HUPs"/>
    <property type="match status" value="2"/>
</dbReference>
<dbReference type="InterPro" id="IPR050081">
    <property type="entry name" value="Ile-tRNA_ligase"/>
</dbReference>
<keyword evidence="3 10" id="KW-0436">Ligase</keyword>
<feature type="short sequence motif" description="'HIGH' region" evidence="10">
    <location>
        <begin position="57"/>
        <end position="67"/>
    </location>
</feature>
<dbReference type="Gene3D" id="1.10.730.20">
    <property type="match status" value="1"/>
</dbReference>
<dbReference type="SUPFAM" id="SSF47323">
    <property type="entry name" value="Anticodon-binding domain of a subclass of class I aminoacyl-tRNA synthetases"/>
    <property type="match status" value="1"/>
</dbReference>
<evidence type="ECO:0000313" key="15">
    <source>
        <dbReference type="EMBL" id="SOH04012.1"/>
    </source>
</evidence>
<dbReference type="PROSITE" id="PS00178">
    <property type="entry name" value="AA_TRNA_LIGASE_I"/>
    <property type="match status" value="1"/>
</dbReference>
<evidence type="ECO:0000259" key="13">
    <source>
        <dbReference type="Pfam" id="PF08264"/>
    </source>
</evidence>
<dbReference type="OrthoDB" id="9810365at2"/>
<dbReference type="GO" id="GO:0005829">
    <property type="term" value="C:cytosol"/>
    <property type="evidence" value="ECO:0007669"/>
    <property type="project" value="TreeGrafter"/>
</dbReference>
<evidence type="ECO:0000256" key="10">
    <source>
        <dbReference type="HAMAP-Rule" id="MF_02002"/>
    </source>
</evidence>
<feature type="domain" description="Methionyl/Valyl/Leucyl/Isoleucyl-tRNA synthetase anticodon-binding" evidence="13">
    <location>
        <begin position="691"/>
        <end position="847"/>
    </location>
</feature>
<feature type="binding site" evidence="10">
    <location>
        <position position="927"/>
    </location>
    <ligand>
        <name>Zn(2+)</name>
        <dbReference type="ChEBI" id="CHEBI:29105"/>
    </ligand>
</feature>
<comment type="similarity">
    <text evidence="1 10">Belongs to the class-I aminoacyl-tRNA synthetase family. IleS type 1 subfamily.</text>
</comment>
<sequence>MDYKKTLNLPATKFSMKANLLEKEPLIQKKWEKDVLYEQIRAARTNKKKYILHDGPPYPTGELHIGTGLNKILKDFIVRFFTMEGYDAPYVPGWDCHGLPIEHRVMQEVGSEVKHLTKTEIRKKCKKYAEKFVTIQKKQFKALGVLGDWEHPYLTFTPAYEAGVIEVFAKLVENGYVYRSRKPIHWCTRCATALAEAELEYHDKTSPSVYVHFKIKDTLKNFFPDDGNEGVSLMIWTTTPWTLPANLAIALHPGYDYTAIRYFHPKTNKKEVSLLADGRIDEVLQSLGIKDFKKLGTVKGIELEGVKYQHAFMDRTGFVVMADYVTLSDGTGCVHIAPGHGQEDFITGIKYHLPVLSPVNAEGVFTGEAGEFAGQNIIEGNTSIINKLDAVGALLQKTNITHSYPHCWRCKNPVIFRATEQWFVNLDHNNLRSTVLKEIKNVKWIPSWGENRMEKMVSDRPDWCISRQRSWGVPIPAFFCKNCGQEHIDAKTIFFVRDKFEAEGADAWFFKDASHFLSQDAQCKKCGSVHFEKEMDIFDVWFESGSSHNSVLRKRSELEYPADLYLEGTDQHRGWFQLSLIPSVGAWGKAPFKSVLTHGFVVDEMGEKMSKSIGNFISVEDILKEFGADILRLWTSSMDYQHDMGVSRNLINRCSDAYRRIRNTFRYLLSNLYDFNPHENAIPHDALLEIDRWAIHKTQELIKQITVNYETLQFHKVFHSIHNFCAVEMSSFYLDILKDRLYTFAKDSRERRAAQTALHTILLTLVKLSAPIIVHTAEEVWSNIEFKDEDLWSIHLTTFPKCNPAWTDASLNQNWENLINIRTDVAKELEKMRAAKAIGNSLEASVSLFTENEDRYKFLIKYENDLPALFIVSEVKVRRNGIGKNAVKGELTQDIWIECDVSQHKKCERCWNYRESVGTVKEFQTLCGRCADVLTDFR</sequence>
<evidence type="ECO:0000256" key="7">
    <source>
        <dbReference type="ARBA" id="ARBA00023146"/>
    </source>
</evidence>
<feature type="short sequence motif" description="'KMSKS' region" evidence="10">
    <location>
        <begin position="608"/>
        <end position="612"/>
    </location>
</feature>
<keyword evidence="6 10" id="KW-0648">Protein biosynthesis</keyword>
<evidence type="ECO:0000256" key="1">
    <source>
        <dbReference type="ARBA" id="ARBA00006887"/>
    </source>
</evidence>
<comment type="function">
    <text evidence="8 10">Catalyzes the attachment of isoleucine to tRNA(Ile). As IleRS can inadvertently accommodate and process structurally similar amino acids such as valine, to avoid such errors it has two additional distinct tRNA(Ile)-dependent editing activities. One activity is designated as 'pretransfer' editing and involves the hydrolysis of activated Val-AMP. The other activity is designated 'posttransfer' editing and involves deacylation of mischarged Val-tRNA(Ile).</text>
</comment>
<dbReference type="InterPro" id="IPR014729">
    <property type="entry name" value="Rossmann-like_a/b/a_fold"/>
</dbReference>
<dbReference type="InterPro" id="IPR009080">
    <property type="entry name" value="tRNAsynth_Ia_anticodon-bd"/>
</dbReference>
<organism evidence="15 16">
    <name type="scientific">Kuenenia stuttgartiensis</name>
    <dbReference type="NCBI Taxonomy" id="174633"/>
    <lineage>
        <taxon>Bacteria</taxon>
        <taxon>Pseudomonadati</taxon>
        <taxon>Planctomycetota</taxon>
        <taxon>Candidatus Brocadiia</taxon>
        <taxon>Candidatus Brocadiales</taxon>
        <taxon>Candidatus Brocadiaceae</taxon>
        <taxon>Candidatus Kuenenia</taxon>
    </lineage>
</organism>
<comment type="cofactor">
    <cofactor evidence="10">
        <name>Zn(2+)</name>
        <dbReference type="ChEBI" id="CHEBI:29105"/>
    </cofactor>
    <text evidence="10">Binds 1 zinc ion per subunit.</text>
</comment>
<dbReference type="InterPro" id="IPR009008">
    <property type="entry name" value="Val/Leu/Ile-tRNA-synth_edit"/>
</dbReference>
<proteinExistence type="inferred from homology"/>
<gene>
    <name evidence="15" type="primary">ileS_1</name>
    <name evidence="10 14" type="synonym">ileS</name>
    <name evidence="14" type="ORF">KsCSTR_07410</name>
    <name evidence="15" type="ORF">KSMBR1_1513</name>
</gene>
<evidence type="ECO:0000313" key="17">
    <source>
        <dbReference type="Proteomes" id="UP000501926"/>
    </source>
</evidence>
<dbReference type="GO" id="GO:0004822">
    <property type="term" value="F:isoleucine-tRNA ligase activity"/>
    <property type="evidence" value="ECO:0007669"/>
    <property type="project" value="UniProtKB-UniRule"/>
</dbReference>
<dbReference type="GO" id="GO:0006428">
    <property type="term" value="P:isoleucyl-tRNA aminoacylation"/>
    <property type="evidence" value="ECO:0007669"/>
    <property type="project" value="UniProtKB-UniRule"/>
</dbReference>
<dbReference type="HAMAP" id="MF_02002">
    <property type="entry name" value="Ile_tRNA_synth_type1"/>
    <property type="match status" value="1"/>
</dbReference>
<dbReference type="Pfam" id="PF06827">
    <property type="entry name" value="zf-FPG_IleRS"/>
    <property type="match status" value="1"/>
</dbReference>
<dbReference type="CDD" id="cd07960">
    <property type="entry name" value="Anticodon_Ia_Ile_BEm"/>
    <property type="match status" value="1"/>
</dbReference>
<evidence type="ECO:0000256" key="5">
    <source>
        <dbReference type="ARBA" id="ARBA00022840"/>
    </source>
</evidence>
<comment type="subunit">
    <text evidence="10">Monomer.</text>
</comment>
<dbReference type="FunFam" id="1.10.730.20:FF:000001">
    <property type="entry name" value="Isoleucine--tRNA ligase"/>
    <property type="match status" value="1"/>
</dbReference>
<dbReference type="SUPFAM" id="SSF52374">
    <property type="entry name" value="Nucleotidylyl transferase"/>
    <property type="match status" value="1"/>
</dbReference>
<evidence type="ECO:0000256" key="8">
    <source>
        <dbReference type="ARBA" id="ARBA00025217"/>
    </source>
</evidence>
<dbReference type="AlphaFoldDB" id="A0A2C9CE81"/>
<dbReference type="InterPro" id="IPR001412">
    <property type="entry name" value="aa-tRNA-synth_I_CS"/>
</dbReference>
<reference evidence="16" key="2">
    <citation type="submission" date="2017-10" db="EMBL/GenBank/DDBJ databases">
        <authorList>
            <person name="Frank J."/>
        </authorList>
    </citation>
    <scope>NUCLEOTIDE SEQUENCE [LARGE SCALE GENOMIC DNA]</scope>
</reference>
<reference evidence="14 17" key="3">
    <citation type="submission" date="2020-02" db="EMBL/GenBank/DDBJ databases">
        <title>Newly sequenced genome of strain CSTR1 showed variability in Candidatus Kuenenia stuttgartiensis genomes.</title>
        <authorList>
            <person name="Ding C."/>
            <person name="Adrian L."/>
        </authorList>
    </citation>
    <scope>NUCLEOTIDE SEQUENCE [LARGE SCALE GENOMIC DNA]</scope>
    <source>
        <strain evidence="14 17">CSTR1</strain>
    </source>
</reference>
<feature type="binding site" evidence="10">
    <location>
        <position position="910"/>
    </location>
    <ligand>
        <name>Zn(2+)</name>
        <dbReference type="ChEBI" id="CHEBI:29105"/>
    </ligand>
</feature>
<dbReference type="InterPro" id="IPR010663">
    <property type="entry name" value="Znf_FPG/IleRS"/>
</dbReference>